<dbReference type="EMBL" id="CAJGYO010000007">
    <property type="protein sequence ID" value="CAD6241647.1"/>
    <property type="molecule type" value="Genomic_DNA"/>
</dbReference>
<comment type="subcellular location">
    <subcellularLocation>
        <location evidence="1">Membrane</location>
        <topology evidence="1">Multi-pass membrane protein</topology>
    </subcellularLocation>
</comment>
<sequence>MSYTERLLCTSSPCHPGISPGTPTPKDPPPTPAADMVVAVCEDEVGALVATNARDAPAVVARTGGAHTSSPHARRSPRHPGGIAPATTGPAPKDPPPDMVVAVCDDDDEAGALVCATTCSTRDAPAVRSPRAAWALFVEESRRLWAIGAPIAFNIICLYGTNSTTQIFAGHIGNRELSAVAIGLSVVSNFSFGFLLGMGSALETLCGQAFGAGQVAMLGVYMQRSWIVLAASAALLTPLYVYAAPVLRLLGQDEGIAAAAGTFTRGIIPQMFALAVNFPTQKFLQAQSKVGVLAWIGLAALLAHVALLALFVSVLGWGVAGAALAYDVSSWLTSLAQVAYVVGWCRDGWTGLSRAAFTDLWAFVKLSLASAVMLCLEMWYMMLLVVLTGHLDDAEIAVDSIAICMNINGWEGMLFIGLSAAISVRVSNELGSGRPRASMYAVMVVLAQSLAFGLLAMVLVLATREQFPAIFTGDRHLQKAVSSIAYLLAVTMVLNSVQPVISGVAVGGGWQAVVAYINLGCYYAFGLPLGFIFGYLFRFGVKGIWAGMLCGTALQTAILSYIVWTTDWKAEASLALERVRIWGGHGHHEKLPSSDSDQDDAVI</sequence>
<keyword evidence="5 6" id="KW-0472">Membrane</keyword>
<feature type="region of interest" description="Disordered" evidence="7">
    <location>
        <begin position="62"/>
        <end position="98"/>
    </location>
</feature>
<evidence type="ECO:0000313" key="9">
    <source>
        <dbReference type="Proteomes" id="UP000604825"/>
    </source>
</evidence>
<keyword evidence="9" id="KW-1185">Reference proteome</keyword>
<feature type="transmembrane region" description="Helical" evidence="6">
    <location>
        <begin position="439"/>
        <end position="463"/>
    </location>
</feature>
<proteinExistence type="inferred from homology"/>
<dbReference type="CDD" id="cd13132">
    <property type="entry name" value="MATE_eukaryotic"/>
    <property type="match status" value="1"/>
</dbReference>
<name>A0A811PCK3_9POAL</name>
<feature type="transmembrane region" description="Helical" evidence="6">
    <location>
        <begin position="483"/>
        <end position="506"/>
    </location>
</feature>
<dbReference type="AlphaFoldDB" id="A0A811PCK3"/>
<feature type="transmembrane region" description="Helical" evidence="6">
    <location>
        <begin position="226"/>
        <end position="244"/>
    </location>
</feature>
<dbReference type="OrthoDB" id="2126698at2759"/>
<reference evidence="8" key="1">
    <citation type="submission" date="2020-10" db="EMBL/GenBank/DDBJ databases">
        <authorList>
            <person name="Han B."/>
            <person name="Lu T."/>
            <person name="Zhao Q."/>
            <person name="Huang X."/>
            <person name="Zhao Y."/>
        </authorList>
    </citation>
    <scope>NUCLEOTIDE SEQUENCE</scope>
</reference>
<comment type="similarity">
    <text evidence="2 6">Belongs to the multi antimicrobial extrusion (MATE) (TC 2.A.66.1) family.</text>
</comment>
<keyword evidence="4 6" id="KW-1133">Transmembrane helix</keyword>
<evidence type="ECO:0000256" key="3">
    <source>
        <dbReference type="ARBA" id="ARBA00022692"/>
    </source>
</evidence>
<dbReference type="PANTHER" id="PTHR11206">
    <property type="entry name" value="MULTIDRUG RESISTANCE PROTEIN"/>
    <property type="match status" value="1"/>
</dbReference>
<feature type="transmembrane region" description="Helical" evidence="6">
    <location>
        <begin position="144"/>
        <end position="161"/>
    </location>
</feature>
<dbReference type="Pfam" id="PF01554">
    <property type="entry name" value="MatE"/>
    <property type="match status" value="2"/>
</dbReference>
<dbReference type="GO" id="GO:0042910">
    <property type="term" value="F:xenobiotic transmembrane transporter activity"/>
    <property type="evidence" value="ECO:0007669"/>
    <property type="project" value="InterPro"/>
</dbReference>
<evidence type="ECO:0000256" key="2">
    <source>
        <dbReference type="ARBA" id="ARBA00010199"/>
    </source>
</evidence>
<feature type="transmembrane region" description="Helical" evidence="6">
    <location>
        <begin position="256"/>
        <end position="278"/>
    </location>
</feature>
<dbReference type="InterPro" id="IPR002528">
    <property type="entry name" value="MATE_fam"/>
</dbReference>
<feature type="transmembrane region" description="Helical" evidence="6">
    <location>
        <begin position="323"/>
        <end position="345"/>
    </location>
</feature>
<gene>
    <name evidence="8" type="ORF">NCGR_LOCUS27353</name>
</gene>
<keyword evidence="3 6" id="KW-0812">Transmembrane</keyword>
<feature type="region of interest" description="Disordered" evidence="7">
    <location>
        <begin position="9"/>
        <end position="34"/>
    </location>
</feature>
<feature type="transmembrane region" description="Helical" evidence="6">
    <location>
        <begin position="543"/>
        <end position="564"/>
    </location>
</feature>
<protein>
    <recommendedName>
        <fullName evidence="6">Protein DETOXIFICATION</fullName>
    </recommendedName>
    <alternativeName>
        <fullName evidence="6">Multidrug and toxic compound extrusion protein</fullName>
    </alternativeName>
</protein>
<organism evidence="8 9">
    <name type="scientific">Miscanthus lutarioriparius</name>
    <dbReference type="NCBI Taxonomy" id="422564"/>
    <lineage>
        <taxon>Eukaryota</taxon>
        <taxon>Viridiplantae</taxon>
        <taxon>Streptophyta</taxon>
        <taxon>Embryophyta</taxon>
        <taxon>Tracheophyta</taxon>
        <taxon>Spermatophyta</taxon>
        <taxon>Magnoliopsida</taxon>
        <taxon>Liliopsida</taxon>
        <taxon>Poales</taxon>
        <taxon>Poaceae</taxon>
        <taxon>PACMAD clade</taxon>
        <taxon>Panicoideae</taxon>
        <taxon>Andropogonodae</taxon>
        <taxon>Andropogoneae</taxon>
        <taxon>Saccharinae</taxon>
        <taxon>Miscanthus</taxon>
    </lineage>
</organism>
<dbReference type="Proteomes" id="UP000604825">
    <property type="component" value="Unassembled WGS sequence"/>
</dbReference>
<evidence type="ECO:0000256" key="1">
    <source>
        <dbReference type="ARBA" id="ARBA00004141"/>
    </source>
</evidence>
<feature type="compositionally biased region" description="Pro residues" evidence="7">
    <location>
        <begin position="22"/>
        <end position="32"/>
    </location>
</feature>
<evidence type="ECO:0000256" key="7">
    <source>
        <dbReference type="SAM" id="MobiDB-lite"/>
    </source>
</evidence>
<accession>A0A811PCK3</accession>
<dbReference type="GO" id="GO:1990961">
    <property type="term" value="P:xenobiotic detoxification by transmembrane export across the plasma membrane"/>
    <property type="evidence" value="ECO:0007669"/>
    <property type="project" value="InterPro"/>
</dbReference>
<evidence type="ECO:0000256" key="4">
    <source>
        <dbReference type="ARBA" id="ARBA00022989"/>
    </source>
</evidence>
<comment type="caution">
    <text evidence="8">The sequence shown here is derived from an EMBL/GenBank/DDBJ whole genome shotgun (WGS) entry which is preliminary data.</text>
</comment>
<dbReference type="NCBIfam" id="TIGR00797">
    <property type="entry name" value="matE"/>
    <property type="match status" value="1"/>
</dbReference>
<feature type="transmembrane region" description="Helical" evidence="6">
    <location>
        <begin position="181"/>
        <end position="205"/>
    </location>
</feature>
<feature type="transmembrane region" description="Helical" evidence="6">
    <location>
        <begin position="366"/>
        <end position="387"/>
    </location>
</feature>
<feature type="transmembrane region" description="Helical" evidence="6">
    <location>
        <begin position="513"/>
        <end position="537"/>
    </location>
</feature>
<feature type="transmembrane region" description="Helical" evidence="6">
    <location>
        <begin position="290"/>
        <end position="317"/>
    </location>
</feature>
<dbReference type="GO" id="GO:0015297">
    <property type="term" value="F:antiporter activity"/>
    <property type="evidence" value="ECO:0007669"/>
    <property type="project" value="InterPro"/>
</dbReference>
<evidence type="ECO:0000313" key="8">
    <source>
        <dbReference type="EMBL" id="CAD6241647.1"/>
    </source>
</evidence>
<dbReference type="InterPro" id="IPR045069">
    <property type="entry name" value="MATE_euk"/>
</dbReference>
<dbReference type="GO" id="GO:0016020">
    <property type="term" value="C:membrane"/>
    <property type="evidence" value="ECO:0007669"/>
    <property type="project" value="UniProtKB-SubCell"/>
</dbReference>
<evidence type="ECO:0000256" key="6">
    <source>
        <dbReference type="RuleBase" id="RU004914"/>
    </source>
</evidence>
<evidence type="ECO:0000256" key="5">
    <source>
        <dbReference type="ARBA" id="ARBA00023136"/>
    </source>
</evidence>